<evidence type="ECO:0000313" key="4">
    <source>
        <dbReference type="EMBL" id="SZX63990.1"/>
    </source>
</evidence>
<evidence type="ECO:0000256" key="1">
    <source>
        <dbReference type="SAM" id="MobiDB-lite"/>
    </source>
</evidence>
<accession>A0A383VGD9</accession>
<feature type="domain" description="NADH:ubiquinone oxidoreductase intermediate-associated protein 30" evidence="2">
    <location>
        <begin position="257"/>
        <end position="361"/>
    </location>
</feature>
<dbReference type="Proteomes" id="UP000256970">
    <property type="component" value="Unassembled WGS sequence"/>
</dbReference>
<feature type="domain" description="NADH:ubiquinone oxidoreductase intermediate-associated protein 30" evidence="2">
    <location>
        <begin position="363"/>
        <end position="442"/>
    </location>
</feature>
<dbReference type="SUPFAM" id="SSF51735">
    <property type="entry name" value="NAD(P)-binding Rossmann-fold domains"/>
    <property type="match status" value="1"/>
</dbReference>
<dbReference type="InterPro" id="IPR036291">
    <property type="entry name" value="NAD(P)-bd_dom_sf"/>
</dbReference>
<organism evidence="4 5">
    <name type="scientific">Tetradesmus obliquus</name>
    <name type="common">Green alga</name>
    <name type="synonym">Acutodesmus obliquus</name>
    <dbReference type="NCBI Taxonomy" id="3088"/>
    <lineage>
        <taxon>Eukaryota</taxon>
        <taxon>Viridiplantae</taxon>
        <taxon>Chlorophyta</taxon>
        <taxon>core chlorophytes</taxon>
        <taxon>Chlorophyceae</taxon>
        <taxon>CS clade</taxon>
        <taxon>Sphaeropleales</taxon>
        <taxon>Scenedesmaceae</taxon>
        <taxon>Tetradesmus</taxon>
    </lineage>
</organism>
<evidence type="ECO:0000313" key="5">
    <source>
        <dbReference type="Proteomes" id="UP000256970"/>
    </source>
</evidence>
<dbReference type="EMBL" id="FNXT01000363">
    <property type="protein sequence ID" value="SZX63990.1"/>
    <property type="molecule type" value="Genomic_DNA"/>
</dbReference>
<dbReference type="Pfam" id="PF08547">
    <property type="entry name" value="CIA30"/>
    <property type="match status" value="2"/>
</dbReference>
<dbReference type="PANTHER" id="PTHR15020">
    <property type="entry name" value="FLAVIN REDUCTASE-RELATED"/>
    <property type="match status" value="1"/>
</dbReference>
<dbReference type="InterPro" id="IPR008979">
    <property type="entry name" value="Galactose-bd-like_sf"/>
</dbReference>
<evidence type="ECO:0000259" key="2">
    <source>
        <dbReference type="Pfam" id="PF08547"/>
    </source>
</evidence>
<dbReference type="SUPFAM" id="SSF49785">
    <property type="entry name" value="Galactose-binding domain-like"/>
    <property type="match status" value="1"/>
</dbReference>
<gene>
    <name evidence="4" type="ORF">BQ4739_LOCUS4525</name>
</gene>
<protein>
    <recommendedName>
        <fullName evidence="6">NAD(P)-binding domain-containing protein</fullName>
    </recommendedName>
</protein>
<dbReference type="AlphaFoldDB" id="A0A383VGD9"/>
<name>A0A383VGD9_TETOB</name>
<feature type="domain" description="NAD(P)-binding" evidence="3">
    <location>
        <begin position="458"/>
        <end position="557"/>
    </location>
</feature>
<dbReference type="InterPro" id="IPR013857">
    <property type="entry name" value="NADH-UbQ_OxRdtase-assoc_prot30"/>
</dbReference>
<dbReference type="Gene3D" id="3.40.50.720">
    <property type="entry name" value="NAD(P)-binding Rossmann-like Domain"/>
    <property type="match status" value="2"/>
</dbReference>
<evidence type="ECO:0008006" key="6">
    <source>
        <dbReference type="Google" id="ProtNLM"/>
    </source>
</evidence>
<sequence>MQSICSTRLQSKASVAVRSAVTRRTVALARPAQRRTLTKTAVAFDPQELQNLPKEVLLGGAAALAGLVGLIGYAAANNPAADMAGGEAAAAESAQAAAPAPLPRVNAVLVFGASGKLGRKVVERLVRSGRTVIAAVRSADKAAEVFEAAGLKEGYQQPSGNGSGSGGILITAAGVDVTNPATLSAELFEGVTQVVSALGPVAGRLPDGSFGYIDGMSPERVETQGMANIVAALAKHAPGIASAGSGISSSSILPMASAEDLAAWERLDDVIMGGNSSSALEAAADGSGAVWKGDLVVEGGGFCGARTKALDMDLSGYDGLQLRVKGDGQIFKFNIKTDQDATPESTYQATFDTSPEGDWTTDQDATPESTYQATFDTSPEGDWTTVRLPWSSFVPVKQAQSDPNRGPLDPARISKLGLVLSRFEFNKAPNPSYRPGKFQLAIDGSGISAYKAPRPAVVAISSAGVERNAIIGDDAAARKADIPIIQLNPGGVLNWKYEAECVLRASGLPYTVIRCTGLDDKGIEGPALLEADQGDTLIGVISRDEAADTVLAALARPEAANKTLELRRGEGAEAKGKSMNEARFNRLFLKLALDRNRWRVGLQPFPRAVPPPPPPSEERTKEILADPRVQAVKERESKAKEAEGVKEKELAKANA</sequence>
<dbReference type="PANTHER" id="PTHR15020:SF11">
    <property type="entry name" value="OS06G0360300 PROTEIN"/>
    <property type="match status" value="1"/>
</dbReference>
<dbReference type="Gene3D" id="2.60.120.430">
    <property type="entry name" value="Galactose-binding lectin"/>
    <property type="match status" value="1"/>
</dbReference>
<feature type="compositionally biased region" description="Basic and acidic residues" evidence="1">
    <location>
        <begin position="616"/>
        <end position="655"/>
    </location>
</feature>
<proteinExistence type="predicted"/>
<dbReference type="Pfam" id="PF13460">
    <property type="entry name" value="NAD_binding_10"/>
    <property type="match status" value="1"/>
</dbReference>
<reference evidence="4 5" key="1">
    <citation type="submission" date="2016-10" db="EMBL/GenBank/DDBJ databases">
        <authorList>
            <person name="Cai Z."/>
        </authorList>
    </citation>
    <scope>NUCLEOTIDE SEQUENCE [LARGE SCALE GENOMIC DNA]</scope>
</reference>
<evidence type="ECO:0000259" key="3">
    <source>
        <dbReference type="Pfam" id="PF13460"/>
    </source>
</evidence>
<feature type="region of interest" description="Disordered" evidence="1">
    <location>
        <begin position="604"/>
        <end position="655"/>
    </location>
</feature>
<keyword evidence="5" id="KW-1185">Reference proteome</keyword>
<dbReference type="InterPro" id="IPR016040">
    <property type="entry name" value="NAD(P)-bd_dom"/>
</dbReference>